<dbReference type="InterPro" id="IPR050438">
    <property type="entry name" value="LMW_PTPase"/>
</dbReference>
<comment type="caution">
    <text evidence="3">The sequence shown here is derived from an EMBL/GenBank/DDBJ whole genome shotgun (WGS) entry which is preliminary data.</text>
</comment>
<dbReference type="Gene3D" id="3.40.50.2300">
    <property type="match status" value="1"/>
</dbReference>
<protein>
    <recommendedName>
        <fullName evidence="1">protein-tyrosine-phosphatase</fullName>
        <ecNumber evidence="1">3.1.3.48</ecNumber>
    </recommendedName>
</protein>
<dbReference type="Proteomes" id="UP001162156">
    <property type="component" value="Unassembled WGS sequence"/>
</dbReference>
<name>A0AAV8X5A4_9CUCU</name>
<dbReference type="InterPro" id="IPR036196">
    <property type="entry name" value="Ptyr_pPase_sf"/>
</dbReference>
<evidence type="ECO:0000256" key="1">
    <source>
        <dbReference type="ARBA" id="ARBA00013064"/>
    </source>
</evidence>
<keyword evidence="4" id="KW-1185">Reference proteome</keyword>
<dbReference type="SUPFAM" id="SSF52788">
    <property type="entry name" value="Phosphotyrosine protein phosphatases I"/>
    <property type="match status" value="1"/>
</dbReference>
<evidence type="ECO:0000313" key="3">
    <source>
        <dbReference type="EMBL" id="KAJ8933783.1"/>
    </source>
</evidence>
<dbReference type="EC" id="3.1.3.48" evidence="1"/>
<accession>A0AAV8X5A4</accession>
<evidence type="ECO:0000259" key="2">
    <source>
        <dbReference type="Pfam" id="PF01451"/>
    </source>
</evidence>
<dbReference type="EMBL" id="JANEYF010003814">
    <property type="protein sequence ID" value="KAJ8933783.1"/>
    <property type="molecule type" value="Genomic_DNA"/>
</dbReference>
<reference evidence="3" key="1">
    <citation type="journal article" date="2023" name="Insect Mol. Biol.">
        <title>Genome sequencing provides insights into the evolution of gene families encoding plant cell wall-degrading enzymes in longhorned beetles.</title>
        <authorList>
            <person name="Shin N.R."/>
            <person name="Okamura Y."/>
            <person name="Kirsch R."/>
            <person name="Pauchet Y."/>
        </authorList>
    </citation>
    <scope>NUCLEOTIDE SEQUENCE</scope>
    <source>
        <strain evidence="3">RBIC_L_NR</strain>
    </source>
</reference>
<sequence length="62" mass="6810">MGHLAYKINGNICRSPIADAVFLHLVKERGIAHKWEVDSAGIGGWHAGNPPDSRARKNFNQS</sequence>
<dbReference type="GO" id="GO:0004725">
    <property type="term" value="F:protein tyrosine phosphatase activity"/>
    <property type="evidence" value="ECO:0007669"/>
    <property type="project" value="UniProtKB-EC"/>
</dbReference>
<dbReference type="PANTHER" id="PTHR11717">
    <property type="entry name" value="LOW MOLECULAR WEIGHT PROTEIN TYROSINE PHOSPHATASE"/>
    <property type="match status" value="1"/>
</dbReference>
<dbReference type="InterPro" id="IPR023485">
    <property type="entry name" value="Ptyr_pPase"/>
</dbReference>
<dbReference type="AlphaFoldDB" id="A0AAV8X5A4"/>
<proteinExistence type="predicted"/>
<feature type="domain" description="Phosphotyrosine protein phosphatase I" evidence="2">
    <location>
        <begin position="10"/>
        <end position="57"/>
    </location>
</feature>
<dbReference type="Pfam" id="PF01451">
    <property type="entry name" value="LMWPc"/>
    <property type="match status" value="1"/>
</dbReference>
<organism evidence="3 4">
    <name type="scientific">Rhamnusium bicolor</name>
    <dbReference type="NCBI Taxonomy" id="1586634"/>
    <lineage>
        <taxon>Eukaryota</taxon>
        <taxon>Metazoa</taxon>
        <taxon>Ecdysozoa</taxon>
        <taxon>Arthropoda</taxon>
        <taxon>Hexapoda</taxon>
        <taxon>Insecta</taxon>
        <taxon>Pterygota</taxon>
        <taxon>Neoptera</taxon>
        <taxon>Endopterygota</taxon>
        <taxon>Coleoptera</taxon>
        <taxon>Polyphaga</taxon>
        <taxon>Cucujiformia</taxon>
        <taxon>Chrysomeloidea</taxon>
        <taxon>Cerambycidae</taxon>
        <taxon>Lepturinae</taxon>
        <taxon>Rhagiini</taxon>
        <taxon>Rhamnusium</taxon>
    </lineage>
</organism>
<dbReference type="PANTHER" id="PTHR11717:SF7">
    <property type="entry name" value="LOW MOLECULAR WEIGHT PHOSPHOTYROSINE PROTEIN PHOSPHATASE"/>
    <property type="match status" value="1"/>
</dbReference>
<evidence type="ECO:0000313" key="4">
    <source>
        <dbReference type="Proteomes" id="UP001162156"/>
    </source>
</evidence>
<gene>
    <name evidence="3" type="ORF">NQ314_013819</name>
</gene>